<keyword evidence="1" id="KW-0805">Transcription regulation</keyword>
<dbReference type="AlphaFoldDB" id="A0A2T0LPM0"/>
<dbReference type="InterPro" id="IPR046335">
    <property type="entry name" value="LacI/GalR-like_sensor"/>
</dbReference>
<comment type="caution">
    <text evidence="5">The sequence shown here is derived from an EMBL/GenBank/DDBJ whole genome shotgun (WGS) entry which is preliminary data.</text>
</comment>
<dbReference type="CDD" id="cd01392">
    <property type="entry name" value="HTH_LacI"/>
    <property type="match status" value="1"/>
</dbReference>
<evidence type="ECO:0000256" key="3">
    <source>
        <dbReference type="ARBA" id="ARBA00023163"/>
    </source>
</evidence>
<organism evidence="5 6">
    <name type="scientific">Prauserella shujinwangii</name>
    <dbReference type="NCBI Taxonomy" id="1453103"/>
    <lineage>
        <taxon>Bacteria</taxon>
        <taxon>Bacillati</taxon>
        <taxon>Actinomycetota</taxon>
        <taxon>Actinomycetes</taxon>
        <taxon>Pseudonocardiales</taxon>
        <taxon>Pseudonocardiaceae</taxon>
        <taxon>Prauserella</taxon>
    </lineage>
</organism>
<accession>A0A2T0LPM0</accession>
<dbReference type="PROSITE" id="PS50932">
    <property type="entry name" value="HTH_LACI_2"/>
    <property type="match status" value="1"/>
</dbReference>
<evidence type="ECO:0000256" key="1">
    <source>
        <dbReference type="ARBA" id="ARBA00023015"/>
    </source>
</evidence>
<dbReference type="SUPFAM" id="SSF53822">
    <property type="entry name" value="Periplasmic binding protein-like I"/>
    <property type="match status" value="1"/>
</dbReference>
<dbReference type="Pfam" id="PF00356">
    <property type="entry name" value="LacI"/>
    <property type="match status" value="1"/>
</dbReference>
<evidence type="ECO:0000313" key="6">
    <source>
        <dbReference type="Proteomes" id="UP000238362"/>
    </source>
</evidence>
<keyword evidence="2" id="KW-0238">DNA-binding</keyword>
<dbReference type="SUPFAM" id="SSF47413">
    <property type="entry name" value="lambda repressor-like DNA-binding domains"/>
    <property type="match status" value="1"/>
</dbReference>
<evidence type="ECO:0000259" key="4">
    <source>
        <dbReference type="PROSITE" id="PS50932"/>
    </source>
</evidence>
<dbReference type="SMART" id="SM00354">
    <property type="entry name" value="HTH_LACI"/>
    <property type="match status" value="1"/>
</dbReference>
<evidence type="ECO:0000313" key="5">
    <source>
        <dbReference type="EMBL" id="PRX45178.1"/>
    </source>
</evidence>
<dbReference type="CDD" id="cd06267">
    <property type="entry name" value="PBP1_LacI_sugar_binding-like"/>
    <property type="match status" value="1"/>
</dbReference>
<dbReference type="InterPro" id="IPR028082">
    <property type="entry name" value="Peripla_BP_I"/>
</dbReference>
<protein>
    <submittedName>
        <fullName evidence="5">LacI family transcriptional regulator</fullName>
    </submittedName>
</protein>
<dbReference type="InterPro" id="IPR000843">
    <property type="entry name" value="HTH_LacI"/>
</dbReference>
<sequence>MIDPAEATVDGRPTPTLEEVAREAGVSRSTVSRVINDLPGVSARAREAVNRAIERLRYVPNEAARSLVTRRTNSIALVVSEPGDRVFGDPFFAGVLRGIHAGLAGSKRQLVLMLAGDDAGDEGEALENYLCSGHVDGALVVSMHGSDPLPGRLATAGVPVVAGGRPLGGAGVPYVDADNFTGGLLAARHLVSGGRRRIATIAGPEDMAVGIDRLVGWRRGLSEADLPTDAVVHSDFSVDGGAAAMAELLRRHPGIDGVFAAADIIAVGALRELTRQGRRVPEDVAVVGFDDSVFATSVTPALTTVRQPVEEFGRTLTWRLLAQLAGERHLPPSILLPTELVVRGSA</sequence>
<dbReference type="Gene3D" id="3.40.50.2300">
    <property type="match status" value="2"/>
</dbReference>
<dbReference type="RefSeq" id="WP_106181105.1">
    <property type="nucleotide sequence ID" value="NZ_PVNH01000010.1"/>
</dbReference>
<dbReference type="OrthoDB" id="4268837at2"/>
<dbReference type="GO" id="GO:0003700">
    <property type="term" value="F:DNA-binding transcription factor activity"/>
    <property type="evidence" value="ECO:0007669"/>
    <property type="project" value="TreeGrafter"/>
</dbReference>
<keyword evidence="3" id="KW-0804">Transcription</keyword>
<keyword evidence="6" id="KW-1185">Reference proteome</keyword>
<gene>
    <name evidence="5" type="ORF">B0I33_110278</name>
</gene>
<name>A0A2T0LPM0_9PSEU</name>
<dbReference type="PANTHER" id="PTHR30146:SF109">
    <property type="entry name" value="HTH-TYPE TRANSCRIPTIONAL REGULATOR GALS"/>
    <property type="match status" value="1"/>
</dbReference>
<dbReference type="EMBL" id="PVNH01000010">
    <property type="protein sequence ID" value="PRX45178.1"/>
    <property type="molecule type" value="Genomic_DNA"/>
</dbReference>
<feature type="domain" description="HTH lacI-type" evidence="4">
    <location>
        <begin position="15"/>
        <end position="69"/>
    </location>
</feature>
<dbReference type="PROSITE" id="PS00356">
    <property type="entry name" value="HTH_LACI_1"/>
    <property type="match status" value="1"/>
</dbReference>
<dbReference type="InterPro" id="IPR010982">
    <property type="entry name" value="Lambda_DNA-bd_dom_sf"/>
</dbReference>
<dbReference type="Pfam" id="PF13377">
    <property type="entry name" value="Peripla_BP_3"/>
    <property type="match status" value="1"/>
</dbReference>
<reference evidence="5 6" key="1">
    <citation type="submission" date="2018-03" db="EMBL/GenBank/DDBJ databases">
        <title>Genomic Encyclopedia of Type Strains, Phase III (KMG-III): the genomes of soil and plant-associated and newly described type strains.</title>
        <authorList>
            <person name="Whitman W."/>
        </authorList>
    </citation>
    <scope>NUCLEOTIDE SEQUENCE [LARGE SCALE GENOMIC DNA]</scope>
    <source>
        <strain evidence="5 6">CGMCC 4.7125</strain>
    </source>
</reference>
<evidence type="ECO:0000256" key="2">
    <source>
        <dbReference type="ARBA" id="ARBA00023125"/>
    </source>
</evidence>
<dbReference type="GO" id="GO:0000976">
    <property type="term" value="F:transcription cis-regulatory region binding"/>
    <property type="evidence" value="ECO:0007669"/>
    <property type="project" value="TreeGrafter"/>
</dbReference>
<dbReference type="PANTHER" id="PTHR30146">
    <property type="entry name" value="LACI-RELATED TRANSCRIPTIONAL REPRESSOR"/>
    <property type="match status" value="1"/>
</dbReference>
<proteinExistence type="predicted"/>
<dbReference type="Gene3D" id="1.10.260.40">
    <property type="entry name" value="lambda repressor-like DNA-binding domains"/>
    <property type="match status" value="1"/>
</dbReference>
<dbReference type="PRINTS" id="PR00036">
    <property type="entry name" value="HTHLACI"/>
</dbReference>
<dbReference type="Proteomes" id="UP000238362">
    <property type="component" value="Unassembled WGS sequence"/>
</dbReference>